<evidence type="ECO:0000313" key="1">
    <source>
        <dbReference type="EMBL" id="CAG8766051.1"/>
    </source>
</evidence>
<protein>
    <submittedName>
        <fullName evidence="1">1606_t:CDS:1</fullName>
    </submittedName>
</protein>
<sequence>YSPTSTYSPTVLPSAGSKRKRDALVDVPMDARNGAVATAAIVGGGGVHLSEHNPFYIAHGGPQKRQSKK</sequence>
<keyword evidence="2" id="KW-1185">Reference proteome</keyword>
<feature type="non-terminal residue" evidence="1">
    <location>
        <position position="69"/>
    </location>
</feature>
<comment type="caution">
    <text evidence="1">The sequence shown here is derived from an EMBL/GenBank/DDBJ whole genome shotgun (WGS) entry which is preliminary data.</text>
</comment>
<accession>A0ACA9QVG2</accession>
<dbReference type="Proteomes" id="UP000789525">
    <property type="component" value="Unassembled WGS sequence"/>
</dbReference>
<reference evidence="1" key="1">
    <citation type="submission" date="2021-06" db="EMBL/GenBank/DDBJ databases">
        <authorList>
            <person name="Kallberg Y."/>
            <person name="Tangrot J."/>
            <person name="Rosling A."/>
        </authorList>
    </citation>
    <scope>NUCLEOTIDE SEQUENCE</scope>
    <source>
        <strain evidence="1">CL356</strain>
    </source>
</reference>
<organism evidence="1 2">
    <name type="scientific">Acaulospora colombiana</name>
    <dbReference type="NCBI Taxonomy" id="27376"/>
    <lineage>
        <taxon>Eukaryota</taxon>
        <taxon>Fungi</taxon>
        <taxon>Fungi incertae sedis</taxon>
        <taxon>Mucoromycota</taxon>
        <taxon>Glomeromycotina</taxon>
        <taxon>Glomeromycetes</taxon>
        <taxon>Diversisporales</taxon>
        <taxon>Acaulosporaceae</taxon>
        <taxon>Acaulospora</taxon>
    </lineage>
</organism>
<gene>
    <name evidence="1" type="ORF">ACOLOM_LOCUS13461</name>
</gene>
<evidence type="ECO:0000313" key="2">
    <source>
        <dbReference type="Proteomes" id="UP000789525"/>
    </source>
</evidence>
<proteinExistence type="predicted"/>
<dbReference type="EMBL" id="CAJVPT010061876">
    <property type="protein sequence ID" value="CAG8766051.1"/>
    <property type="molecule type" value="Genomic_DNA"/>
</dbReference>
<name>A0ACA9QVG2_9GLOM</name>
<feature type="non-terminal residue" evidence="1">
    <location>
        <position position="1"/>
    </location>
</feature>